<proteinExistence type="predicted"/>
<dbReference type="InterPro" id="IPR013106">
    <property type="entry name" value="Ig_V-set"/>
</dbReference>
<dbReference type="GO" id="GO:0005886">
    <property type="term" value="C:plasma membrane"/>
    <property type="evidence" value="ECO:0007669"/>
    <property type="project" value="Ensembl"/>
</dbReference>
<evidence type="ECO:0000256" key="7">
    <source>
        <dbReference type="ARBA" id="ARBA00023180"/>
    </source>
</evidence>
<evidence type="ECO:0000256" key="9">
    <source>
        <dbReference type="SAM" id="Phobius"/>
    </source>
</evidence>
<evidence type="ECO:0000256" key="4">
    <source>
        <dbReference type="ARBA" id="ARBA00022989"/>
    </source>
</evidence>
<dbReference type="InterPro" id="IPR003599">
    <property type="entry name" value="Ig_sub"/>
</dbReference>
<evidence type="ECO:0000313" key="13">
    <source>
        <dbReference type="Proteomes" id="UP000694385"/>
    </source>
</evidence>
<comment type="subcellular location">
    <subcellularLocation>
        <location evidence="1">Membrane</location>
        <topology evidence="1">Single-pass type I membrane protein</topology>
    </subcellularLocation>
</comment>
<dbReference type="PROSITE" id="PS50835">
    <property type="entry name" value="IG_LIKE"/>
    <property type="match status" value="2"/>
</dbReference>
<reference evidence="12" key="2">
    <citation type="submission" date="2025-09" db="UniProtKB">
        <authorList>
            <consortium name="Ensembl"/>
        </authorList>
    </citation>
    <scope>IDENTIFICATION</scope>
</reference>
<dbReference type="SMART" id="SM00409">
    <property type="entry name" value="IG"/>
    <property type="match status" value="2"/>
</dbReference>
<evidence type="ECO:0000256" key="2">
    <source>
        <dbReference type="ARBA" id="ARBA00022692"/>
    </source>
</evidence>
<evidence type="ECO:0000256" key="8">
    <source>
        <dbReference type="ARBA" id="ARBA00023319"/>
    </source>
</evidence>
<dbReference type="InterPro" id="IPR013783">
    <property type="entry name" value="Ig-like_fold"/>
</dbReference>
<gene>
    <name evidence="12" type="primary">Jaml</name>
</gene>
<dbReference type="Gene3D" id="2.60.40.10">
    <property type="entry name" value="Immunoglobulins"/>
    <property type="match status" value="2"/>
</dbReference>
<name>A0A8C5NVG4_JACJA</name>
<dbReference type="GeneTree" id="ENSGT00440000034341"/>
<evidence type="ECO:0000313" key="12">
    <source>
        <dbReference type="Ensembl" id="ENSJJAP00000002571.1"/>
    </source>
</evidence>
<evidence type="ECO:0000256" key="1">
    <source>
        <dbReference type="ARBA" id="ARBA00004479"/>
    </source>
</evidence>
<organism evidence="12 13">
    <name type="scientific">Jaculus jaculus</name>
    <name type="common">Lesser Egyptian jerboa</name>
    <dbReference type="NCBI Taxonomy" id="51337"/>
    <lineage>
        <taxon>Eukaryota</taxon>
        <taxon>Metazoa</taxon>
        <taxon>Chordata</taxon>
        <taxon>Craniata</taxon>
        <taxon>Vertebrata</taxon>
        <taxon>Euteleostomi</taxon>
        <taxon>Mammalia</taxon>
        <taxon>Eutheria</taxon>
        <taxon>Euarchontoglires</taxon>
        <taxon>Glires</taxon>
        <taxon>Rodentia</taxon>
        <taxon>Myomorpha</taxon>
        <taxon>Dipodoidea</taxon>
        <taxon>Dipodidae</taxon>
        <taxon>Dipodinae</taxon>
        <taxon>Jaculus</taxon>
    </lineage>
</organism>
<dbReference type="InterPro" id="IPR000920">
    <property type="entry name" value="Myelin_P0-rel"/>
</dbReference>
<evidence type="ECO:0000256" key="6">
    <source>
        <dbReference type="ARBA" id="ARBA00023157"/>
    </source>
</evidence>
<keyword evidence="2 9" id="KW-0812">Transmembrane</keyword>
<dbReference type="GO" id="GO:0060054">
    <property type="term" value="P:positive regulation of epithelial cell proliferation involved in wound healing"/>
    <property type="evidence" value="ECO:0007669"/>
    <property type="project" value="Ensembl"/>
</dbReference>
<feature type="chain" id="PRO_5034709803" evidence="10">
    <location>
        <begin position="19"/>
        <end position="365"/>
    </location>
</feature>
<accession>A0A8C5NVG4</accession>
<feature type="signal peptide" evidence="10">
    <location>
        <begin position="1"/>
        <end position="18"/>
    </location>
</feature>
<dbReference type="PANTHER" id="PTHR13869:SF22">
    <property type="entry name" value="JUNCTIONAL ADHESION MOLECULE-LIKE"/>
    <property type="match status" value="1"/>
</dbReference>
<dbReference type="GO" id="GO:0030593">
    <property type="term" value="P:neutrophil chemotaxis"/>
    <property type="evidence" value="ECO:0007669"/>
    <property type="project" value="TreeGrafter"/>
</dbReference>
<dbReference type="InterPro" id="IPR007110">
    <property type="entry name" value="Ig-like_dom"/>
</dbReference>
<keyword evidence="5 9" id="KW-0472">Membrane</keyword>
<dbReference type="PANTHER" id="PTHR13869">
    <property type="entry name" value="MYELIN P0 RELATED"/>
    <property type="match status" value="1"/>
</dbReference>
<keyword evidence="4 9" id="KW-1133">Transmembrane helix</keyword>
<feature type="domain" description="Ig-like" evidence="11">
    <location>
        <begin position="11"/>
        <end position="127"/>
    </location>
</feature>
<dbReference type="AlphaFoldDB" id="A0A8C5NVG4"/>
<keyword evidence="7" id="KW-0325">Glycoprotein</keyword>
<dbReference type="Ensembl" id="ENSJJAT00000005174.1">
    <property type="protein sequence ID" value="ENSJJAP00000002571.1"/>
    <property type="gene ID" value="ENSJJAG00000004498.1"/>
</dbReference>
<keyword evidence="8" id="KW-0393">Immunoglobulin domain</keyword>
<dbReference type="SUPFAM" id="SSF48726">
    <property type="entry name" value="Immunoglobulin"/>
    <property type="match status" value="2"/>
</dbReference>
<sequence>MFYLLKLLLCPLVDYSRSGNDFTVSIPELRVPVGDSALLGCVFQNLEEKRVVKVDWILSPQNEYVLYYYANFSVPLKRFQNRAHLVGDLLHNDGSLFIQNLQEADQGNYTCEIRREGESRVLKKSVVLHVLPEEPKELTIHVGDSTMMGCVFQSTEKKQMTKVDWMFSSAENEEIVFYYDIHSSGFRGYPRKHSRFWNRVNLLGDISHNNGSIMLRGVKRSDQGDYTCSIHLGNLVFRKTFVLHVIHAEVSETPGICDWLGRPEVLNGNQVVIIVGIVCSSLVLLPVLILIVKRTSWNKSSVNSTAIVKSLENTKKVNPEKHVYSSITTREVMEEEPRGQSEATYMTMVRTVLASSSALPEVRSK</sequence>
<dbReference type="GO" id="GO:0007157">
    <property type="term" value="P:heterophilic cell-cell adhesion via plasma membrane cell adhesion molecules"/>
    <property type="evidence" value="ECO:0007669"/>
    <property type="project" value="TreeGrafter"/>
</dbReference>
<feature type="transmembrane region" description="Helical" evidence="9">
    <location>
        <begin position="271"/>
        <end position="292"/>
    </location>
</feature>
<evidence type="ECO:0000259" key="11">
    <source>
        <dbReference type="PROSITE" id="PS50835"/>
    </source>
</evidence>
<keyword evidence="13" id="KW-1185">Reference proteome</keyword>
<dbReference type="Proteomes" id="UP000694385">
    <property type="component" value="Unassembled WGS sequence"/>
</dbReference>
<dbReference type="GO" id="GO:0050839">
    <property type="term" value="F:cell adhesion molecule binding"/>
    <property type="evidence" value="ECO:0007669"/>
    <property type="project" value="TreeGrafter"/>
</dbReference>
<dbReference type="Pfam" id="PF07686">
    <property type="entry name" value="V-set"/>
    <property type="match status" value="2"/>
</dbReference>
<dbReference type="GO" id="GO:0035696">
    <property type="term" value="P:monocyte extravasation"/>
    <property type="evidence" value="ECO:0007669"/>
    <property type="project" value="TreeGrafter"/>
</dbReference>
<dbReference type="OMA" id="NDGAIML"/>
<evidence type="ECO:0000256" key="10">
    <source>
        <dbReference type="SAM" id="SignalP"/>
    </source>
</evidence>
<protein>
    <submittedName>
        <fullName evidence="12">Junction adhesion molecule like</fullName>
    </submittedName>
</protein>
<dbReference type="InterPro" id="IPR036179">
    <property type="entry name" value="Ig-like_dom_sf"/>
</dbReference>
<dbReference type="GO" id="GO:0072672">
    <property type="term" value="P:neutrophil extravasation"/>
    <property type="evidence" value="ECO:0007669"/>
    <property type="project" value="TreeGrafter"/>
</dbReference>
<dbReference type="GO" id="GO:0046629">
    <property type="term" value="P:gamma-delta T cell activation"/>
    <property type="evidence" value="ECO:0007669"/>
    <property type="project" value="Ensembl"/>
</dbReference>
<keyword evidence="6" id="KW-1015">Disulfide bond</keyword>
<feature type="domain" description="Ig-like" evidence="11">
    <location>
        <begin position="132"/>
        <end position="230"/>
    </location>
</feature>
<evidence type="ECO:0000256" key="3">
    <source>
        <dbReference type="ARBA" id="ARBA00022729"/>
    </source>
</evidence>
<dbReference type="SMART" id="SM00406">
    <property type="entry name" value="IGv"/>
    <property type="match status" value="2"/>
</dbReference>
<keyword evidence="3 10" id="KW-0732">Signal</keyword>
<evidence type="ECO:0000256" key="5">
    <source>
        <dbReference type="ARBA" id="ARBA00023136"/>
    </source>
</evidence>
<reference evidence="12" key="1">
    <citation type="submission" date="2025-08" db="UniProtKB">
        <authorList>
            <consortium name="Ensembl"/>
        </authorList>
    </citation>
    <scope>IDENTIFICATION</scope>
</reference>